<keyword evidence="11" id="KW-0969">Cilium</keyword>
<dbReference type="Pfam" id="PF02050">
    <property type="entry name" value="FliJ"/>
    <property type="match status" value="1"/>
</dbReference>
<comment type="caution">
    <text evidence="11">The sequence shown here is derived from an EMBL/GenBank/DDBJ whole genome shotgun (WGS) entry which is preliminary data.</text>
</comment>
<organism evidence="11 12">
    <name type="scientific">Alkalicoccobacillus murimartini</name>
    <dbReference type="NCBI Taxonomy" id="171685"/>
    <lineage>
        <taxon>Bacteria</taxon>
        <taxon>Bacillati</taxon>
        <taxon>Bacillota</taxon>
        <taxon>Bacilli</taxon>
        <taxon>Bacillales</taxon>
        <taxon>Bacillaceae</taxon>
        <taxon>Alkalicoccobacillus</taxon>
    </lineage>
</organism>
<gene>
    <name evidence="11" type="ORF">J2S05_001117</name>
</gene>
<comment type="subcellular location">
    <subcellularLocation>
        <location evidence="1">Cell membrane</location>
        <topology evidence="1">Peripheral membrane protein</topology>
        <orientation evidence="1">Cytoplasmic side</orientation>
    </subcellularLocation>
</comment>
<accession>A0ABT9YES0</accession>
<evidence type="ECO:0000256" key="7">
    <source>
        <dbReference type="ARBA" id="ARBA00022795"/>
    </source>
</evidence>
<evidence type="ECO:0000256" key="10">
    <source>
        <dbReference type="ARBA" id="ARBA00023225"/>
    </source>
</evidence>
<protein>
    <recommendedName>
        <fullName evidence="3">Flagellar FliJ protein</fullName>
    </recommendedName>
</protein>
<keyword evidence="8" id="KW-0653">Protein transport</keyword>
<keyword evidence="9" id="KW-0472">Membrane</keyword>
<comment type="similarity">
    <text evidence="2">Belongs to the FliJ family.</text>
</comment>
<keyword evidence="12" id="KW-1185">Reference proteome</keyword>
<evidence type="ECO:0000256" key="9">
    <source>
        <dbReference type="ARBA" id="ARBA00023136"/>
    </source>
</evidence>
<evidence type="ECO:0000313" key="11">
    <source>
        <dbReference type="EMBL" id="MDQ0206343.1"/>
    </source>
</evidence>
<dbReference type="NCBIfam" id="TIGR02473">
    <property type="entry name" value="flagell_FliJ"/>
    <property type="match status" value="1"/>
</dbReference>
<evidence type="ECO:0000256" key="8">
    <source>
        <dbReference type="ARBA" id="ARBA00022927"/>
    </source>
</evidence>
<evidence type="ECO:0000256" key="2">
    <source>
        <dbReference type="ARBA" id="ARBA00010004"/>
    </source>
</evidence>
<evidence type="ECO:0000256" key="1">
    <source>
        <dbReference type="ARBA" id="ARBA00004413"/>
    </source>
</evidence>
<evidence type="ECO:0000256" key="3">
    <source>
        <dbReference type="ARBA" id="ARBA00020392"/>
    </source>
</evidence>
<evidence type="ECO:0000256" key="4">
    <source>
        <dbReference type="ARBA" id="ARBA00022448"/>
    </source>
</evidence>
<evidence type="ECO:0000256" key="6">
    <source>
        <dbReference type="ARBA" id="ARBA00022500"/>
    </source>
</evidence>
<keyword evidence="4" id="KW-0813">Transport</keyword>
<evidence type="ECO:0000256" key="5">
    <source>
        <dbReference type="ARBA" id="ARBA00022475"/>
    </source>
</evidence>
<keyword evidence="11" id="KW-0966">Cell projection</keyword>
<dbReference type="InterPro" id="IPR012823">
    <property type="entry name" value="Flagell_FliJ"/>
</dbReference>
<keyword evidence="11" id="KW-0436">Ligase</keyword>
<keyword evidence="5" id="KW-1003">Cell membrane</keyword>
<evidence type="ECO:0000313" key="12">
    <source>
        <dbReference type="Proteomes" id="UP001225034"/>
    </source>
</evidence>
<keyword evidence="10" id="KW-1006">Bacterial flagellum protein export</keyword>
<dbReference type="EMBL" id="JAUSUA010000001">
    <property type="protein sequence ID" value="MDQ0206343.1"/>
    <property type="molecule type" value="Genomic_DNA"/>
</dbReference>
<keyword evidence="11" id="KW-0282">Flagellum</keyword>
<reference evidence="11 12" key="1">
    <citation type="submission" date="2023-07" db="EMBL/GenBank/DDBJ databases">
        <title>Genomic Encyclopedia of Type Strains, Phase IV (KMG-IV): sequencing the most valuable type-strain genomes for metagenomic binning, comparative biology and taxonomic classification.</title>
        <authorList>
            <person name="Goeker M."/>
        </authorList>
    </citation>
    <scope>NUCLEOTIDE SEQUENCE [LARGE SCALE GENOMIC DNA]</scope>
    <source>
        <strain evidence="11 12">DSM 19154</strain>
    </source>
</reference>
<sequence length="145" mass="17545">MSFRYSLQKLMDVCEREKEEAENVYSDAVKTFEEVATALYHLLKRKELLETDARDKLSQKVSIQDIQLMQSSMLFLQEAIQKQQQLTQRAREQMDLKHKLLIEASFEHKKHEKVRDKKYMQFTLEEKRLDQMQMDELSIQRFVRQ</sequence>
<dbReference type="GO" id="GO:0016874">
    <property type="term" value="F:ligase activity"/>
    <property type="evidence" value="ECO:0007669"/>
    <property type="project" value="UniProtKB-KW"/>
</dbReference>
<proteinExistence type="inferred from homology"/>
<keyword evidence="7" id="KW-1005">Bacterial flagellum biogenesis</keyword>
<dbReference type="Gene3D" id="1.10.287.1700">
    <property type="match status" value="1"/>
</dbReference>
<dbReference type="Proteomes" id="UP001225034">
    <property type="component" value="Unassembled WGS sequence"/>
</dbReference>
<keyword evidence="6" id="KW-0145">Chemotaxis</keyword>
<dbReference type="InterPro" id="IPR053716">
    <property type="entry name" value="Flag_assembly_chemotaxis_eff"/>
</dbReference>
<dbReference type="RefSeq" id="WP_306980670.1">
    <property type="nucleotide sequence ID" value="NZ_JAUSUA010000001.1"/>
</dbReference>
<name>A0ABT9YES0_9BACI</name>